<reference evidence="1 2" key="1">
    <citation type="submission" date="2016-03" db="EMBL/GenBank/DDBJ databases">
        <title>EvidentialGene: Evidence-directed Construction of Genes on Genomes.</title>
        <authorList>
            <person name="Gilbert D.G."/>
            <person name="Choi J.-H."/>
            <person name="Mockaitis K."/>
            <person name="Colbourne J."/>
            <person name="Pfrender M."/>
        </authorList>
    </citation>
    <scope>NUCLEOTIDE SEQUENCE [LARGE SCALE GENOMIC DNA]</scope>
    <source>
        <strain evidence="1 2">Xinb3</strain>
        <tissue evidence="1">Complete organism</tissue>
    </source>
</reference>
<sequence length="417" mass="46507">MLRVWKNICKEFRQLCVGGSANAETVHISNGAINLSSNQDVNSSCIKLYHQTTNGTLLLEHGNFTEHQHRSAESNSYYQINHKWNLSKSIFLEICGLSSAVALGWNLSQLRQKHSHLYDFSSNLAKVLTDIALPQLLGGIRLTINDVCSSSSRAFSNVLCNSAKTQDSSTYVNTTTALALSLTEEINQTLEEMVKSLETSSALGLADWQNSVGVQLINSAQKKELSEYDYLIDRLESDRFSAYQREALNCFTESSKLGSIKGAYNLGLCYEQGIGTIIDKDKAVAHYEEAARKNHPAAQYNLGLLLYRRYLNDESSKENDITRAYDLLRQAAQQGLEEASAALIAISSEQETQNATNYSTTTRTIVGRNTLCNGMTSFRKALSEPHSFTSCHRHLKDSVHTTEFEFKRDSISFYLGD</sequence>
<keyword evidence="2" id="KW-1185">Reference proteome</keyword>
<dbReference type="Gene3D" id="1.25.40.10">
    <property type="entry name" value="Tetratricopeptide repeat domain"/>
    <property type="match status" value="1"/>
</dbReference>
<accession>A0A0P6A4Z9</accession>
<dbReference type="EMBL" id="LRGB01002568">
    <property type="protein sequence ID" value="KZS07090.1"/>
    <property type="molecule type" value="Genomic_DNA"/>
</dbReference>
<dbReference type="SMART" id="SM00671">
    <property type="entry name" value="SEL1"/>
    <property type="match status" value="2"/>
</dbReference>
<dbReference type="PANTHER" id="PTHR45011">
    <property type="entry name" value="DAP3-BINDING CELL DEATH ENHANCER 1"/>
    <property type="match status" value="1"/>
</dbReference>
<dbReference type="Proteomes" id="UP000076858">
    <property type="component" value="Unassembled WGS sequence"/>
</dbReference>
<dbReference type="PANTHER" id="PTHR45011:SF1">
    <property type="entry name" value="DAP3-BINDING CELL DEATH ENHANCER 1"/>
    <property type="match status" value="1"/>
</dbReference>
<protein>
    <submittedName>
        <fullName evidence="1">Uncharacterized protein</fullName>
    </submittedName>
</protein>
<name>A0A0P6A4Z9_9CRUS</name>
<evidence type="ECO:0000313" key="1">
    <source>
        <dbReference type="EMBL" id="KZS07090.1"/>
    </source>
</evidence>
<dbReference type="OrthoDB" id="6341798at2759"/>
<dbReference type="AlphaFoldDB" id="A0A0P6A4Z9"/>
<dbReference type="SUPFAM" id="SSF81901">
    <property type="entry name" value="HCP-like"/>
    <property type="match status" value="1"/>
</dbReference>
<evidence type="ECO:0000313" key="2">
    <source>
        <dbReference type="Proteomes" id="UP000076858"/>
    </source>
</evidence>
<proteinExistence type="predicted"/>
<dbReference type="InterPro" id="IPR052748">
    <property type="entry name" value="ISR_Activator"/>
</dbReference>
<dbReference type="InterPro" id="IPR006597">
    <property type="entry name" value="Sel1-like"/>
</dbReference>
<organism evidence="1 2">
    <name type="scientific">Daphnia magna</name>
    <dbReference type="NCBI Taxonomy" id="35525"/>
    <lineage>
        <taxon>Eukaryota</taxon>
        <taxon>Metazoa</taxon>
        <taxon>Ecdysozoa</taxon>
        <taxon>Arthropoda</taxon>
        <taxon>Crustacea</taxon>
        <taxon>Branchiopoda</taxon>
        <taxon>Diplostraca</taxon>
        <taxon>Cladocera</taxon>
        <taxon>Anomopoda</taxon>
        <taxon>Daphniidae</taxon>
        <taxon>Daphnia</taxon>
    </lineage>
</organism>
<dbReference type="InterPro" id="IPR011990">
    <property type="entry name" value="TPR-like_helical_dom_sf"/>
</dbReference>
<gene>
    <name evidence="1" type="ORF">APZ42_029250</name>
</gene>
<dbReference type="Pfam" id="PF08238">
    <property type="entry name" value="Sel1"/>
    <property type="match status" value="2"/>
</dbReference>
<comment type="caution">
    <text evidence="1">The sequence shown here is derived from an EMBL/GenBank/DDBJ whole genome shotgun (WGS) entry which is preliminary data.</text>
</comment>
<dbReference type="STRING" id="35525.A0A0P6A4Z9"/>